<dbReference type="InterPro" id="IPR002192">
    <property type="entry name" value="PPDK_AMP/ATP-bd"/>
</dbReference>
<dbReference type="SUPFAM" id="SSF52009">
    <property type="entry name" value="Phosphohistidine domain"/>
    <property type="match status" value="1"/>
</dbReference>
<dbReference type="InterPro" id="IPR008279">
    <property type="entry name" value="PEP-util_enz_mobile_dom"/>
</dbReference>
<organism evidence="4 5">
    <name type="scientific">Halocatena pleomorpha</name>
    <dbReference type="NCBI Taxonomy" id="1785090"/>
    <lineage>
        <taxon>Archaea</taxon>
        <taxon>Methanobacteriati</taxon>
        <taxon>Methanobacteriota</taxon>
        <taxon>Stenosarchaea group</taxon>
        <taxon>Halobacteria</taxon>
        <taxon>Halobacteriales</taxon>
        <taxon>Natronomonadaceae</taxon>
        <taxon>Halocatena</taxon>
    </lineage>
</organism>
<evidence type="ECO:0000259" key="2">
    <source>
        <dbReference type="Pfam" id="PF00391"/>
    </source>
</evidence>
<dbReference type="EMBL" id="RRCH01000039">
    <property type="protein sequence ID" value="RRJ28268.1"/>
    <property type="molecule type" value="Genomic_DNA"/>
</dbReference>
<proteinExistence type="predicted"/>
<reference evidence="4 5" key="1">
    <citation type="submission" date="2018-11" db="EMBL/GenBank/DDBJ databases">
        <title>Taxonoimc description of Halomarina strain SPP-AMP-1.</title>
        <authorList>
            <person name="Pal Y."/>
            <person name="Srinivasana K."/>
            <person name="Verma A."/>
            <person name="Kumar P."/>
        </authorList>
    </citation>
    <scope>NUCLEOTIDE SEQUENCE [LARGE SCALE GENOMIC DNA]</scope>
    <source>
        <strain evidence="4 5">SPP-AMP-1</strain>
    </source>
</reference>
<dbReference type="OrthoDB" id="23397at2157"/>
<keyword evidence="4" id="KW-0670">Pyruvate</keyword>
<dbReference type="Gene3D" id="3.30.1490.20">
    <property type="entry name" value="ATP-grasp fold, A domain"/>
    <property type="match status" value="1"/>
</dbReference>
<feature type="compositionally biased region" description="Basic and acidic residues" evidence="1">
    <location>
        <begin position="265"/>
        <end position="276"/>
    </location>
</feature>
<dbReference type="Gene3D" id="3.30.470.20">
    <property type="entry name" value="ATP-grasp fold, B domain"/>
    <property type="match status" value="1"/>
</dbReference>
<evidence type="ECO:0000313" key="5">
    <source>
        <dbReference type="Proteomes" id="UP000282322"/>
    </source>
</evidence>
<accession>A0A3P3R5L3</accession>
<evidence type="ECO:0000256" key="1">
    <source>
        <dbReference type="SAM" id="MobiDB-lite"/>
    </source>
</evidence>
<dbReference type="PANTHER" id="PTHR43615:SF1">
    <property type="entry name" value="PPDK_N DOMAIN-CONTAINING PROTEIN"/>
    <property type="match status" value="1"/>
</dbReference>
<evidence type="ECO:0000259" key="3">
    <source>
        <dbReference type="Pfam" id="PF01326"/>
    </source>
</evidence>
<dbReference type="InterPro" id="IPR036637">
    <property type="entry name" value="Phosphohistidine_dom_sf"/>
</dbReference>
<dbReference type="Pfam" id="PF01326">
    <property type="entry name" value="PPDK_N"/>
    <property type="match status" value="1"/>
</dbReference>
<sequence length="902" mass="97400">MYVCRTHYVKKPHVVSLSAADDGTADRALLGGKGAALTRLVDAGLSVPAGFCVTTVAYRELLDEETRTMIRELSAIDPTDTEAIETAGAGLRARLRNRAFRVSTRDAITDALSDVSGERYAVRSSATAEDHPTTSFAGQHETFLNVPSDAVIDRVRDCMASLFTDRAIVYRATNDVSHAQASIAVVVQRMINANVSGVLFTADPITGNRHTASIEASFGLGAGLVSGDVTGDTVCVDKRTGEIHEYDINEQRRETRSQPDSGTEAVERPATEHTARALTERQAHTLTELGTEIEGLFGRPQDIEWCLADGDVSIVQSRPITSLFPVPEPEPADDRLHAYISVGHGQAFAETMPPLVCDLWKAYTQRSMSLFGLSPTTQWVAEAGGRIYVDITKPLTIGPLRRRLPAIMSSVSGSVGAALDELLARRSGAFRDDQTVRSVLASVPQIVNAVLTGARAGFPLLRMMTDGFVGAFVGAPVPPDEEAAKWNAWGKQIAARMRDPDTPAGRARAAFNVWESITDFPPVGPLYAAFAVDVWLRRWADNEPSVADDVTAVGRGFPEELVTRINLGLGDLADVARDHPEVAAALRADESLSEIESSAGGKAFVDALEEYLAVFGHRATGEMDVSRPRWRDDPSGLLAAVRANLEHSEPGSHREHVHQMERAAHTAVRRLEAHANHGVFGPVRKRVVHQLLRTYRGYIRTREYPKHGVARMFAAWHEIFRDTGEALAADGQLDRATDVWFLRKGELFAALDGDSIDVDIDARRAEFKRHAEMDAPPVLTSEGDAPSARIDRTAVPDDALVGTGVSAGSVDGIARVVHDPTTETVKSGEILIAPSADPGWTPLFLNAAGMVVEVGGRMSHGALVAREYGLPAVVSVPNATHRIETGQRVRVDGADGTVEILD</sequence>
<dbReference type="Proteomes" id="UP000282322">
    <property type="component" value="Unassembled WGS sequence"/>
</dbReference>
<protein>
    <submittedName>
        <fullName evidence="4">Pyruvate, phosphate dikinase</fullName>
    </submittedName>
</protein>
<dbReference type="Pfam" id="PF00391">
    <property type="entry name" value="PEP-utilizers"/>
    <property type="match status" value="1"/>
</dbReference>
<dbReference type="GO" id="GO:0016301">
    <property type="term" value="F:kinase activity"/>
    <property type="evidence" value="ECO:0007669"/>
    <property type="project" value="InterPro"/>
</dbReference>
<name>A0A3P3R5L3_9EURY</name>
<feature type="region of interest" description="Disordered" evidence="1">
    <location>
        <begin position="246"/>
        <end position="276"/>
    </location>
</feature>
<dbReference type="AlphaFoldDB" id="A0A3P3R5L3"/>
<feature type="domain" description="PEP-utilising enzyme mobile" evidence="2">
    <location>
        <begin position="826"/>
        <end position="896"/>
    </location>
</feature>
<comment type="caution">
    <text evidence="4">The sequence shown here is derived from an EMBL/GenBank/DDBJ whole genome shotgun (WGS) entry which is preliminary data.</text>
</comment>
<dbReference type="Gene3D" id="3.50.30.10">
    <property type="entry name" value="Phosphohistidine domain"/>
    <property type="match status" value="1"/>
</dbReference>
<dbReference type="SUPFAM" id="SSF56059">
    <property type="entry name" value="Glutathione synthetase ATP-binding domain-like"/>
    <property type="match status" value="1"/>
</dbReference>
<dbReference type="GO" id="GO:0005524">
    <property type="term" value="F:ATP binding"/>
    <property type="evidence" value="ECO:0007669"/>
    <property type="project" value="InterPro"/>
</dbReference>
<dbReference type="InterPro" id="IPR051549">
    <property type="entry name" value="PEP_Utilizing_Enz"/>
</dbReference>
<dbReference type="InterPro" id="IPR013815">
    <property type="entry name" value="ATP_grasp_subdomain_1"/>
</dbReference>
<gene>
    <name evidence="4" type="ORF">EIK79_16180</name>
</gene>
<keyword evidence="5" id="KW-1185">Reference proteome</keyword>
<feature type="domain" description="Pyruvate phosphate dikinase AMP/ATP-binding" evidence="3">
    <location>
        <begin position="29"/>
        <end position="322"/>
    </location>
</feature>
<evidence type="ECO:0000313" key="4">
    <source>
        <dbReference type="EMBL" id="RRJ28268.1"/>
    </source>
</evidence>
<feature type="compositionally biased region" description="Basic and acidic residues" evidence="1">
    <location>
        <begin position="246"/>
        <end position="257"/>
    </location>
</feature>
<dbReference type="PANTHER" id="PTHR43615">
    <property type="entry name" value="PHOSPHOENOLPYRUVATE SYNTHASE-RELATED"/>
    <property type="match status" value="1"/>
</dbReference>